<protein>
    <submittedName>
        <fullName evidence="1">Uncharacterized protein</fullName>
    </submittedName>
</protein>
<dbReference type="Proteomes" id="UP000280659">
    <property type="component" value="Segment"/>
</dbReference>
<keyword evidence="2" id="KW-1185">Reference proteome</keyword>
<sequence>MEENSKRFGMGLSLSKGPLSAEENYSERIRRSRERLRDSVAASDEYMMWRGDGRGAQAINAFSTKVFSQELNIRATADAVTELQRDMTGGPAPIPHRNRYKAILADKPYVMYLQGCKYVVNPKFMPYNDLSCIDDLSLAAVLRIYDKYTNIKLQDYESIVPVKLEVLDRIILVWDKRADVDKFDIFKQVMEFSDDDFDTYAKRRGWRVHRDPYKKLLTLSKPDPVRVHVGFPRKSRMIMPEEINGWEDDVEEDIDECWEFENEGSLEEVMVERSRIDRIPPSLERGDNIDMSMAEAMKAKRDGRFDVRMMTDGTMVKVGEPKLSMSEEIEQRLIEKYLT</sequence>
<evidence type="ECO:0000313" key="1">
    <source>
        <dbReference type="EMBL" id="AYD85708.1"/>
    </source>
</evidence>
<name>A0A386KJ85_9CAUD</name>
<gene>
    <name evidence="1" type="ORF">Aci022_137</name>
</gene>
<evidence type="ECO:0000313" key="2">
    <source>
        <dbReference type="Proteomes" id="UP000280659"/>
    </source>
</evidence>
<accession>A0A386KJ85</accession>
<organism evidence="1 2">
    <name type="scientific">Acinetobacter phage vB_AbaM_B09_Aci02-2</name>
    <dbReference type="NCBI Taxonomy" id="2315467"/>
    <lineage>
        <taxon>Viruses</taxon>
        <taxon>Duplodnaviria</taxon>
        <taxon>Heunggongvirae</taxon>
        <taxon>Uroviricota</taxon>
        <taxon>Caudoviricetes</taxon>
        <taxon>Saclayvirus</taxon>
        <taxon>Saclayvirus Aci022</taxon>
    </lineage>
</organism>
<dbReference type="EMBL" id="MH800199">
    <property type="protein sequence ID" value="AYD85708.1"/>
    <property type="molecule type" value="Genomic_DNA"/>
</dbReference>
<proteinExistence type="predicted"/>
<reference evidence="1 2" key="1">
    <citation type="submission" date="2018-08" db="EMBL/GenBank/DDBJ databases">
        <title>Complete genome sequence of five Acinetobacter baumannii phages from Abidjan, Cote d'Ivoire.</title>
        <authorList>
            <person name="Essoh C."/>
            <person name="Vernadet J.-P."/>
            <person name="Vergnaud G."/>
            <person name="Resch G."/>
            <person name="Pourcel C."/>
        </authorList>
    </citation>
    <scope>NUCLEOTIDE SEQUENCE [LARGE SCALE GENOMIC DNA]</scope>
</reference>